<sequence length="653" mass="74667">MNDQRLYINNELVDLLDTESEFTRTLQVNNLANLNTTQTNYSTNIKLPLTPNNQRIFGYLGNLGSQSQLPYIKSSCDYFVENDKMVHNGWAIINETNPKYYDITIYDGNLDIFKALENKTLGDLYIGEITHTKNLTSVINTWNNNLDYCYIIADYNGKSIISGDTLNIDYLIPSVKISYLWNRIFETYGFTYSGSIFQSEDFNNLWMTYPKGVNPEANDNIIPIASFTGGATNYNRGGLSRYILDTTGFTSSVATTIFTTLSTNGYGTTDEHIKALEAKNFNIKITGKINAVKVQNLSENVPVDIWFVKNCEYNSPNGALASSRPKVKIAEGVTQYTNLNINYNFSLNENETFSILTTSPVGIDNLFNNSTNFTIQFGYYDDPLYDFQNELKNFNTIDFIKEIIHRYGLTLYKDKYTNNYEFRTLDEVINNPIVVNWSDKFQYIEKEKYLYGTYAQENNFKYKYNEENVNYNDGVLLVNNKNLSEKLDVIESKITSPEKDTVPLLELQDVHVYKMWNKEVTDTGQIKYKGLSGKYYFLRAIDYEFGSPAKIGTEAVISGVTGSSTTVLSAKVETYQNIAWNETIDSYYAPLNSIFNNAKIITAKFYLTSTDVANFDFKKLYYIEQLGGIFLINKINNYKIGKVTSVELIKLNK</sequence>
<dbReference type="RefSeq" id="WP_283238957.1">
    <property type="nucleotide sequence ID" value="NZ_JASGBP010000003.1"/>
</dbReference>
<reference evidence="1 2" key="1">
    <citation type="submission" date="2023-05" db="EMBL/GenBank/DDBJ databases">
        <title>Flavobacterium sedimenti sp. nov., isolated from the sediment.</title>
        <authorList>
            <person name="Wu N."/>
        </authorList>
    </citation>
    <scope>NUCLEOTIDE SEQUENCE [LARGE SCALE GENOMIC DNA]</scope>
    <source>
        <strain evidence="1 2">YZ-48</strain>
    </source>
</reference>
<organism evidence="1 2">
    <name type="scientific">Flavobacterium sedimenticola</name>
    <dbReference type="NCBI Taxonomy" id="3043286"/>
    <lineage>
        <taxon>Bacteria</taxon>
        <taxon>Pseudomonadati</taxon>
        <taxon>Bacteroidota</taxon>
        <taxon>Flavobacteriia</taxon>
        <taxon>Flavobacteriales</taxon>
        <taxon>Flavobacteriaceae</taxon>
        <taxon>Flavobacterium</taxon>
    </lineage>
</organism>
<comment type="caution">
    <text evidence="1">The sequence shown here is derived from an EMBL/GenBank/DDBJ whole genome shotgun (WGS) entry which is preliminary data.</text>
</comment>
<evidence type="ECO:0000313" key="1">
    <source>
        <dbReference type="EMBL" id="MDI9257277.1"/>
    </source>
</evidence>
<name>A0ABT6XQA6_9FLAO</name>
<protein>
    <submittedName>
        <fullName evidence="1">Uncharacterized protein</fullName>
    </submittedName>
</protein>
<proteinExistence type="predicted"/>
<dbReference type="Proteomes" id="UP001230035">
    <property type="component" value="Unassembled WGS sequence"/>
</dbReference>
<keyword evidence="2" id="KW-1185">Reference proteome</keyword>
<dbReference type="EMBL" id="JASGBP010000003">
    <property type="protein sequence ID" value="MDI9257277.1"/>
    <property type="molecule type" value="Genomic_DNA"/>
</dbReference>
<accession>A0ABT6XQA6</accession>
<evidence type="ECO:0000313" key="2">
    <source>
        <dbReference type="Proteomes" id="UP001230035"/>
    </source>
</evidence>
<gene>
    <name evidence="1" type="ORF">QHT84_07600</name>
</gene>